<evidence type="ECO:0000313" key="2">
    <source>
        <dbReference type="Proteomes" id="UP000499080"/>
    </source>
</evidence>
<accession>A0A4Y2AIG7</accession>
<organism evidence="1 2">
    <name type="scientific">Araneus ventricosus</name>
    <name type="common">Orbweaver spider</name>
    <name type="synonym">Epeira ventricosa</name>
    <dbReference type="NCBI Taxonomy" id="182803"/>
    <lineage>
        <taxon>Eukaryota</taxon>
        <taxon>Metazoa</taxon>
        <taxon>Ecdysozoa</taxon>
        <taxon>Arthropoda</taxon>
        <taxon>Chelicerata</taxon>
        <taxon>Arachnida</taxon>
        <taxon>Araneae</taxon>
        <taxon>Araneomorphae</taxon>
        <taxon>Entelegynae</taxon>
        <taxon>Araneoidea</taxon>
        <taxon>Araneidae</taxon>
        <taxon>Araneus</taxon>
    </lineage>
</organism>
<dbReference type="AlphaFoldDB" id="A0A4Y2AIG7"/>
<sequence>MRSQLEWKETKKDFLDGEMNDLVKSVSEKVTAIWIKVSIPVVSKRTVNGKIKDYYKKCRSVEKSIHRKGIKEKKNREKFKQNAESSLVDISAYKCKNLDYCICDKSRRVRKRGVTFLHGQRTVREMCIGDIDKQTSNALTKTVARKRAACSSTFVPGQSTSGVQSAMLLKSSKDSLCDRFEESDWNEIEFERTSTPDTCKRISLSHPASAAVRIGVSERDVALIASAVLQDAGLVTEDKNLVVDKNKIRREKNKLGGKMQEEENLDGLTIKSVFFDGRRDETLFIKTKGHATSSTERRRTYHSVV</sequence>
<dbReference type="OrthoDB" id="6778712at2759"/>
<keyword evidence="2" id="KW-1185">Reference proteome</keyword>
<reference evidence="1 2" key="1">
    <citation type="journal article" date="2019" name="Sci. Rep.">
        <title>Orb-weaving spider Araneus ventricosus genome elucidates the spidroin gene catalogue.</title>
        <authorList>
            <person name="Kono N."/>
            <person name="Nakamura H."/>
            <person name="Ohtoshi R."/>
            <person name="Moran D.A.P."/>
            <person name="Shinohara A."/>
            <person name="Yoshida Y."/>
            <person name="Fujiwara M."/>
            <person name="Mori M."/>
            <person name="Tomita M."/>
            <person name="Arakawa K."/>
        </authorList>
    </citation>
    <scope>NUCLEOTIDE SEQUENCE [LARGE SCALE GENOMIC DNA]</scope>
</reference>
<name>A0A4Y2AIG7_ARAVE</name>
<comment type="caution">
    <text evidence="1">The sequence shown here is derived from an EMBL/GenBank/DDBJ whole genome shotgun (WGS) entry which is preliminary data.</text>
</comment>
<dbReference type="EMBL" id="BGPR01000017">
    <property type="protein sequence ID" value="GBL78985.1"/>
    <property type="molecule type" value="Genomic_DNA"/>
</dbReference>
<evidence type="ECO:0000313" key="1">
    <source>
        <dbReference type="EMBL" id="GBL78985.1"/>
    </source>
</evidence>
<proteinExistence type="predicted"/>
<protein>
    <submittedName>
        <fullName evidence="1">Uncharacterized protein</fullName>
    </submittedName>
</protein>
<gene>
    <name evidence="1" type="ORF">AVEN_48946_1</name>
</gene>
<dbReference type="Proteomes" id="UP000499080">
    <property type="component" value="Unassembled WGS sequence"/>
</dbReference>